<evidence type="ECO:0000313" key="2">
    <source>
        <dbReference type="EMBL" id="SHI52607.1"/>
    </source>
</evidence>
<evidence type="ECO:0000313" key="3">
    <source>
        <dbReference type="Proteomes" id="UP000184543"/>
    </source>
</evidence>
<proteinExistence type="predicted"/>
<organism evidence="2 3">
    <name type="scientific">Pseudozobellia thermophila</name>
    <dbReference type="NCBI Taxonomy" id="192903"/>
    <lineage>
        <taxon>Bacteria</taxon>
        <taxon>Pseudomonadati</taxon>
        <taxon>Bacteroidota</taxon>
        <taxon>Flavobacteriia</taxon>
        <taxon>Flavobacteriales</taxon>
        <taxon>Flavobacteriaceae</taxon>
        <taxon>Pseudozobellia</taxon>
    </lineage>
</organism>
<accession>A0A1M6BVD2</accession>
<name>A0A1M6BVD2_9FLAO</name>
<keyword evidence="1" id="KW-0472">Membrane</keyword>
<dbReference type="STRING" id="192903.SAMN04488513_101547"/>
<feature type="transmembrane region" description="Helical" evidence="1">
    <location>
        <begin position="27"/>
        <end position="50"/>
    </location>
</feature>
<keyword evidence="1" id="KW-0812">Transmembrane</keyword>
<keyword evidence="3" id="KW-1185">Reference proteome</keyword>
<dbReference type="AlphaFoldDB" id="A0A1M6BVD2"/>
<dbReference type="Proteomes" id="UP000184543">
    <property type="component" value="Unassembled WGS sequence"/>
</dbReference>
<gene>
    <name evidence="2" type="ORF">SAMN04488513_101547</name>
</gene>
<reference evidence="3" key="1">
    <citation type="submission" date="2016-11" db="EMBL/GenBank/DDBJ databases">
        <authorList>
            <person name="Varghese N."/>
            <person name="Submissions S."/>
        </authorList>
    </citation>
    <scope>NUCLEOTIDE SEQUENCE [LARGE SCALE GENOMIC DNA]</scope>
    <source>
        <strain evidence="3">DSM 19858</strain>
    </source>
</reference>
<protein>
    <submittedName>
        <fullName evidence="2">Uncharacterized protein</fullName>
    </submittedName>
</protein>
<dbReference type="RefSeq" id="WP_072988114.1">
    <property type="nucleotide sequence ID" value="NZ_FQYU01000001.1"/>
</dbReference>
<dbReference type="OrthoDB" id="1450604at2"/>
<keyword evidence="1" id="KW-1133">Transmembrane helix</keyword>
<evidence type="ECO:0000256" key="1">
    <source>
        <dbReference type="SAM" id="Phobius"/>
    </source>
</evidence>
<sequence>MGMFLLWQEVSEIEKKIEEAPDSAYEIGVAIGTYLPFVVLVLVAYAFYYFSKKRNEDQEG</sequence>
<dbReference type="EMBL" id="FQYU01000001">
    <property type="protein sequence ID" value="SHI52607.1"/>
    <property type="molecule type" value="Genomic_DNA"/>
</dbReference>